<evidence type="ECO:0000313" key="3">
    <source>
        <dbReference type="Proteomes" id="UP000054007"/>
    </source>
</evidence>
<feature type="domain" description="F-box" evidence="1">
    <location>
        <begin position="99"/>
        <end position="154"/>
    </location>
</feature>
<dbReference type="InterPro" id="IPR036047">
    <property type="entry name" value="F-box-like_dom_sf"/>
</dbReference>
<dbReference type="Gene3D" id="1.20.1280.50">
    <property type="match status" value="1"/>
</dbReference>
<protein>
    <recommendedName>
        <fullName evidence="1">F-box domain-containing protein</fullName>
    </recommendedName>
</protein>
<organism evidence="2 3">
    <name type="scientific">Cylindrobasidium torrendii FP15055 ss-10</name>
    <dbReference type="NCBI Taxonomy" id="1314674"/>
    <lineage>
        <taxon>Eukaryota</taxon>
        <taxon>Fungi</taxon>
        <taxon>Dikarya</taxon>
        <taxon>Basidiomycota</taxon>
        <taxon>Agaricomycotina</taxon>
        <taxon>Agaricomycetes</taxon>
        <taxon>Agaricomycetidae</taxon>
        <taxon>Agaricales</taxon>
        <taxon>Marasmiineae</taxon>
        <taxon>Physalacriaceae</taxon>
        <taxon>Cylindrobasidium</taxon>
    </lineage>
</organism>
<dbReference type="EMBL" id="KN881267">
    <property type="protein sequence ID" value="KIY60780.1"/>
    <property type="molecule type" value="Genomic_DNA"/>
</dbReference>
<dbReference type="Proteomes" id="UP000054007">
    <property type="component" value="Unassembled WGS sequence"/>
</dbReference>
<name>A0A0D7AS01_9AGAR</name>
<dbReference type="SUPFAM" id="SSF81383">
    <property type="entry name" value="F-box domain"/>
    <property type="match status" value="1"/>
</dbReference>
<accession>A0A0D7AS01</accession>
<sequence length="492" mass="55682">MSSGTLDPPSKLLRLRNYKDSDSLVDEAVEKASYIPNHPFDNNASSTLDIMLVRSLLPQFVAALQSIRPSRLVRGKRRPNPKYETLSTCVRHCNSFLSRAVFLSLPQEILSEIFHFLHRAVDPQHRFKTTLTLRAVCARWNNLVLHSPRLWRTITVHWYPREPSRGLVNLFLERSRPFGLQVLIVDTAGRLVLAQSAWRLPLSIVEWLHEALISPRLHTISVRTSCPRKDRFSAHLIRASCHNLQNVEIARWTQPLREAVLLCKNLVCMSIPLPSINVKFEFSSRLQVLSITVPSNCAPSLFARLRGAPTLQELKITIEDIFAPHSSTSQTTTVVLPSLHRLEIVIRRHLSFLDLCLGALEAPQVHKLIVTATSSPVLAVWPERDTGSFDFLQRHSESLEYLCSTRIPISVALADCPFFGRRNTRLRLRADPKGPPIPTEWFDVVSGINVTQSSVDNARRKAESMEAVALAARRLPRPNICPTGQDLVYSRE</sequence>
<dbReference type="OrthoDB" id="3365698at2759"/>
<dbReference type="InterPro" id="IPR001810">
    <property type="entry name" value="F-box_dom"/>
</dbReference>
<evidence type="ECO:0000313" key="2">
    <source>
        <dbReference type="EMBL" id="KIY60780.1"/>
    </source>
</evidence>
<dbReference type="PROSITE" id="PS50181">
    <property type="entry name" value="FBOX"/>
    <property type="match status" value="1"/>
</dbReference>
<keyword evidence="3" id="KW-1185">Reference proteome</keyword>
<reference evidence="2 3" key="1">
    <citation type="journal article" date="2015" name="Fungal Genet. Biol.">
        <title>Evolution of novel wood decay mechanisms in Agaricales revealed by the genome sequences of Fistulina hepatica and Cylindrobasidium torrendii.</title>
        <authorList>
            <person name="Floudas D."/>
            <person name="Held B.W."/>
            <person name="Riley R."/>
            <person name="Nagy L.G."/>
            <person name="Koehler G."/>
            <person name="Ransdell A.S."/>
            <person name="Younus H."/>
            <person name="Chow J."/>
            <person name="Chiniquy J."/>
            <person name="Lipzen A."/>
            <person name="Tritt A."/>
            <person name="Sun H."/>
            <person name="Haridas S."/>
            <person name="LaButti K."/>
            <person name="Ohm R.A."/>
            <person name="Kues U."/>
            <person name="Blanchette R.A."/>
            <person name="Grigoriev I.V."/>
            <person name="Minto R.E."/>
            <person name="Hibbett D.S."/>
        </authorList>
    </citation>
    <scope>NUCLEOTIDE SEQUENCE [LARGE SCALE GENOMIC DNA]</scope>
    <source>
        <strain evidence="2 3">FP15055 ss-10</strain>
    </source>
</reference>
<proteinExistence type="predicted"/>
<evidence type="ECO:0000259" key="1">
    <source>
        <dbReference type="PROSITE" id="PS50181"/>
    </source>
</evidence>
<dbReference type="Pfam" id="PF12937">
    <property type="entry name" value="F-box-like"/>
    <property type="match status" value="1"/>
</dbReference>
<gene>
    <name evidence="2" type="ORF">CYLTODRAFT_495522</name>
</gene>
<dbReference type="AlphaFoldDB" id="A0A0D7AS01"/>